<dbReference type="Proteomes" id="UP000824890">
    <property type="component" value="Unassembled WGS sequence"/>
</dbReference>
<protein>
    <submittedName>
        <fullName evidence="1">Uncharacterized protein</fullName>
    </submittedName>
</protein>
<comment type="caution">
    <text evidence="1">The sequence shown here is derived from an EMBL/GenBank/DDBJ whole genome shotgun (WGS) entry which is preliminary data.</text>
</comment>
<name>A0ABQ8ANW4_BRANA</name>
<dbReference type="EMBL" id="JAGKQM010000013">
    <property type="protein sequence ID" value="KAH0894222.1"/>
    <property type="molecule type" value="Genomic_DNA"/>
</dbReference>
<sequence>MASACSIWDEVQSVVWSYIQAMLVTEKVISLWRSSGTSYSGGVKRIFGIQGNEENLTFSRVTLMVENGDRD</sequence>
<gene>
    <name evidence="1" type="ORF">HID58_056651</name>
</gene>
<evidence type="ECO:0000313" key="1">
    <source>
        <dbReference type="EMBL" id="KAH0894222.1"/>
    </source>
</evidence>
<keyword evidence="2" id="KW-1185">Reference proteome</keyword>
<reference evidence="1 2" key="1">
    <citation type="submission" date="2021-05" db="EMBL/GenBank/DDBJ databases">
        <title>Genome Assembly of Synthetic Allotetraploid Brassica napus Reveals Homoeologous Exchanges between Subgenomes.</title>
        <authorList>
            <person name="Davis J.T."/>
        </authorList>
    </citation>
    <scope>NUCLEOTIDE SEQUENCE [LARGE SCALE GENOMIC DNA]</scope>
    <source>
        <strain evidence="2">cv. Da-Ae</strain>
        <tissue evidence="1">Seedling</tissue>
    </source>
</reference>
<evidence type="ECO:0000313" key="2">
    <source>
        <dbReference type="Proteomes" id="UP000824890"/>
    </source>
</evidence>
<proteinExistence type="predicted"/>
<accession>A0ABQ8ANW4</accession>
<organism evidence="1 2">
    <name type="scientific">Brassica napus</name>
    <name type="common">Rape</name>
    <dbReference type="NCBI Taxonomy" id="3708"/>
    <lineage>
        <taxon>Eukaryota</taxon>
        <taxon>Viridiplantae</taxon>
        <taxon>Streptophyta</taxon>
        <taxon>Embryophyta</taxon>
        <taxon>Tracheophyta</taxon>
        <taxon>Spermatophyta</taxon>
        <taxon>Magnoliopsida</taxon>
        <taxon>eudicotyledons</taxon>
        <taxon>Gunneridae</taxon>
        <taxon>Pentapetalae</taxon>
        <taxon>rosids</taxon>
        <taxon>malvids</taxon>
        <taxon>Brassicales</taxon>
        <taxon>Brassicaceae</taxon>
        <taxon>Brassiceae</taxon>
        <taxon>Brassica</taxon>
    </lineage>
</organism>